<dbReference type="SMART" id="SM00054">
    <property type="entry name" value="EFh"/>
    <property type="match status" value="3"/>
</dbReference>
<dbReference type="InterPro" id="IPR002048">
    <property type="entry name" value="EF_hand_dom"/>
</dbReference>
<reference evidence="5" key="2">
    <citation type="journal article" date="2021" name="Genome Biol. Evol.">
        <title>Developing a high-quality reference genome for a parasitic bivalve with doubly uniparental inheritance (Bivalvia: Unionida).</title>
        <authorList>
            <person name="Smith C.H."/>
        </authorList>
    </citation>
    <scope>NUCLEOTIDE SEQUENCE</scope>
    <source>
        <strain evidence="5">CHS0354</strain>
        <tissue evidence="5">Mantle</tissue>
    </source>
</reference>
<organism evidence="5 6">
    <name type="scientific">Potamilus streckersoni</name>
    <dbReference type="NCBI Taxonomy" id="2493646"/>
    <lineage>
        <taxon>Eukaryota</taxon>
        <taxon>Metazoa</taxon>
        <taxon>Spiralia</taxon>
        <taxon>Lophotrochozoa</taxon>
        <taxon>Mollusca</taxon>
        <taxon>Bivalvia</taxon>
        <taxon>Autobranchia</taxon>
        <taxon>Heteroconchia</taxon>
        <taxon>Palaeoheterodonta</taxon>
        <taxon>Unionida</taxon>
        <taxon>Unionoidea</taxon>
        <taxon>Unionidae</taxon>
        <taxon>Ambleminae</taxon>
        <taxon>Lampsilini</taxon>
        <taxon>Potamilus</taxon>
    </lineage>
</organism>
<dbReference type="Proteomes" id="UP001195483">
    <property type="component" value="Unassembled WGS sequence"/>
</dbReference>
<name>A0AAE0T3J3_9BIVA</name>
<protein>
    <recommendedName>
        <fullName evidence="4">EF-hand domain-containing protein</fullName>
    </recommendedName>
</protein>
<reference evidence="5" key="1">
    <citation type="journal article" date="2021" name="Genome Biol. Evol.">
        <title>A High-Quality Reference Genome for a Parasitic Bivalve with Doubly Uniparental Inheritance (Bivalvia: Unionida).</title>
        <authorList>
            <person name="Smith C.H."/>
        </authorList>
    </citation>
    <scope>NUCLEOTIDE SEQUENCE</scope>
    <source>
        <strain evidence="5">CHS0354</strain>
    </source>
</reference>
<evidence type="ECO:0000259" key="4">
    <source>
        <dbReference type="PROSITE" id="PS50222"/>
    </source>
</evidence>
<dbReference type="AlphaFoldDB" id="A0AAE0T3J3"/>
<dbReference type="CDD" id="cd00051">
    <property type="entry name" value="EFh"/>
    <property type="match status" value="1"/>
</dbReference>
<comment type="caution">
    <text evidence="5">The sequence shown here is derived from an EMBL/GenBank/DDBJ whole genome shotgun (WGS) entry which is preliminary data.</text>
</comment>
<evidence type="ECO:0000256" key="2">
    <source>
        <dbReference type="ARBA" id="ARBA00022837"/>
    </source>
</evidence>
<evidence type="ECO:0000313" key="6">
    <source>
        <dbReference type="Proteomes" id="UP001195483"/>
    </source>
</evidence>
<keyword evidence="2" id="KW-0106">Calcium</keyword>
<dbReference type="FunFam" id="1.10.238.10:FF:000001">
    <property type="entry name" value="Calmodulin 1"/>
    <property type="match status" value="1"/>
</dbReference>
<reference evidence="5" key="3">
    <citation type="submission" date="2023-05" db="EMBL/GenBank/DDBJ databases">
        <authorList>
            <person name="Smith C.H."/>
        </authorList>
    </citation>
    <scope>NUCLEOTIDE SEQUENCE</scope>
    <source>
        <strain evidence="5">CHS0354</strain>
        <tissue evidence="5">Mantle</tissue>
    </source>
</reference>
<evidence type="ECO:0000256" key="1">
    <source>
        <dbReference type="ARBA" id="ARBA00022737"/>
    </source>
</evidence>
<dbReference type="PROSITE" id="PS00018">
    <property type="entry name" value="EF_HAND_1"/>
    <property type="match status" value="1"/>
</dbReference>
<evidence type="ECO:0000256" key="3">
    <source>
        <dbReference type="ARBA" id="ARBA00023179"/>
    </source>
</evidence>
<gene>
    <name evidence="5" type="ORF">CHS0354_015777</name>
</gene>
<feature type="domain" description="EF-hand" evidence="4">
    <location>
        <begin position="96"/>
        <end position="131"/>
    </location>
</feature>
<dbReference type="InterPro" id="IPR050230">
    <property type="entry name" value="CALM/Myosin/TropC-like"/>
</dbReference>
<keyword evidence="3" id="KW-0514">Muscle protein</keyword>
<dbReference type="PROSITE" id="PS50222">
    <property type="entry name" value="EF_HAND_2"/>
    <property type="match status" value="2"/>
</dbReference>
<dbReference type="GO" id="GO:0005509">
    <property type="term" value="F:calcium ion binding"/>
    <property type="evidence" value="ECO:0007669"/>
    <property type="project" value="InterPro"/>
</dbReference>
<evidence type="ECO:0000313" key="5">
    <source>
        <dbReference type="EMBL" id="KAK3603081.1"/>
    </source>
</evidence>
<dbReference type="InterPro" id="IPR018247">
    <property type="entry name" value="EF_Hand_1_Ca_BS"/>
</dbReference>
<dbReference type="SUPFAM" id="SSF47473">
    <property type="entry name" value="EF-hand"/>
    <property type="match status" value="1"/>
</dbReference>
<sequence length="171" mass="19552">MRHSTVHCKDWPCKQNMAKKLSDEQIAECREGFSLYSQGKNKVKTSDLAPLMHAMGQHCSESELKHIVTKLDSKGLGSFNFSHFLDFMATKMNGEDEDEELREAFRVFDIDRDGFITFCELRNIMSTLGLNLTDSEVQNMIREADKDLDGKISYEDFAGIMAVEENPKNEQ</sequence>
<dbReference type="Gene3D" id="1.10.238.10">
    <property type="entry name" value="EF-hand"/>
    <property type="match status" value="3"/>
</dbReference>
<dbReference type="EMBL" id="JAEAOA010000982">
    <property type="protein sequence ID" value="KAK3603081.1"/>
    <property type="molecule type" value="Genomic_DNA"/>
</dbReference>
<dbReference type="GO" id="GO:0016460">
    <property type="term" value="C:myosin II complex"/>
    <property type="evidence" value="ECO:0007669"/>
    <property type="project" value="TreeGrafter"/>
</dbReference>
<keyword evidence="1" id="KW-0677">Repeat</keyword>
<dbReference type="InterPro" id="IPR011992">
    <property type="entry name" value="EF-hand-dom_pair"/>
</dbReference>
<accession>A0AAE0T3J3</accession>
<keyword evidence="6" id="KW-1185">Reference proteome</keyword>
<feature type="domain" description="EF-hand" evidence="4">
    <location>
        <begin position="132"/>
        <end position="167"/>
    </location>
</feature>
<proteinExistence type="predicted"/>
<dbReference type="Pfam" id="PF13833">
    <property type="entry name" value="EF-hand_8"/>
    <property type="match status" value="1"/>
</dbReference>
<dbReference type="PANTHER" id="PTHR23048:SF0">
    <property type="entry name" value="CALMODULIN LIKE 3"/>
    <property type="match status" value="1"/>
</dbReference>
<dbReference type="Pfam" id="PF13499">
    <property type="entry name" value="EF-hand_7"/>
    <property type="match status" value="1"/>
</dbReference>
<dbReference type="PANTHER" id="PTHR23048">
    <property type="entry name" value="MYOSIN LIGHT CHAIN 1, 3"/>
    <property type="match status" value="1"/>
</dbReference>